<keyword evidence="1" id="KW-0808">Transferase</keyword>
<proteinExistence type="predicted"/>
<protein>
    <submittedName>
        <fullName evidence="1">Glycosyl transferase</fullName>
    </submittedName>
</protein>
<organism evidence="1">
    <name type="scientific">Klebsiella sp. 2005/49</name>
    <dbReference type="NCBI Taxonomy" id="1497798"/>
    <lineage>
        <taxon>Bacteria</taxon>
        <taxon>Pseudomonadati</taxon>
        <taxon>Pseudomonadota</taxon>
        <taxon>Gammaproteobacteria</taxon>
        <taxon>Enterobacterales</taxon>
        <taxon>Enterobacteriaceae</taxon>
        <taxon>Klebsiella/Raoultella group</taxon>
        <taxon>Klebsiella</taxon>
    </lineage>
</organism>
<dbReference type="PANTHER" id="PTHR41244">
    <property type="entry name" value="RHAMNAN SYNTHESIS F"/>
    <property type="match status" value="1"/>
</dbReference>
<dbReference type="AlphaFoldDB" id="A0A0P0YQB7"/>
<dbReference type="Pfam" id="PF14307">
    <property type="entry name" value="Glyco_tran_WbsX"/>
    <property type="match status" value="1"/>
</dbReference>
<gene>
    <name evidence="1" type="primary">wctR</name>
</gene>
<dbReference type="EMBL" id="AB924557">
    <property type="protein sequence ID" value="BAT23354.1"/>
    <property type="molecule type" value="Genomic_DNA"/>
</dbReference>
<dbReference type="GO" id="GO:0016740">
    <property type="term" value="F:transferase activity"/>
    <property type="evidence" value="ECO:0007669"/>
    <property type="project" value="UniProtKB-KW"/>
</dbReference>
<name>A0A0P0YQB7_9ENTR</name>
<reference evidence="1" key="2">
    <citation type="journal article" date="2015" name="Sci. Rep.">
        <title>Genetic analysis of capsular polysaccharide synthesis gene clusters in 79 capsular types of Klebsiella spp.</title>
        <authorList>
            <person name="Pan Y.J."/>
            <person name="Lin T.L."/>
            <person name="Chen C.T."/>
            <person name="Chen Y.Y."/>
            <person name="Hsieh P.F."/>
            <person name="Hsu C.R."/>
            <person name="Wu M.C."/>
            <person name="Wang J.T."/>
        </authorList>
    </citation>
    <scope>NUCLEOTIDE SEQUENCE</scope>
    <source>
        <strain evidence="1">2005/49</strain>
    </source>
</reference>
<reference evidence="1" key="1">
    <citation type="submission" date="2014-04" db="EMBL/GenBank/DDBJ databases">
        <authorList>
            <person name="Harrison E."/>
        </authorList>
    </citation>
    <scope>NUCLEOTIDE SEQUENCE</scope>
    <source>
        <strain evidence="1">2005/49</strain>
    </source>
</reference>
<dbReference type="InterPro" id="IPR032719">
    <property type="entry name" value="WbsX"/>
</dbReference>
<accession>A0A0P0YQB7</accession>
<sequence length="360" mass="42173">MKGNNMIRLFLSQPRVFFIFIFFLISQAKAGSLDVGVYYYPGWNKPGVKVWEPIKKYPEREPILGWYQDGDDNIIQKQLAWMEKYGVTYIAYDWYWDENTGVKNRTFAIDAYLRNSQATNVKFALLWANHTNTPKNSKEFDNIVNYWIDNYFKSSKYFTINRRPVVFVFSPQRLEMDGHKFNMDVPSLLKRARLLGNKKGLKDIYFVASTGYDENNNLIYKYPPNSYDAVSAYNYHIGISNGIPKKNSYSYQELIAGYKYTWNKILSDSDLPYIIPVSSGWDRRPWGGSIPPEHDMSYGNPKEFGNMLSEAKEEIKLHQDKALNNIIICCWNEYGEGSYIEPSKKYGFKFLDEIQKNKNF</sequence>
<evidence type="ECO:0000313" key="1">
    <source>
        <dbReference type="EMBL" id="BAT23354.1"/>
    </source>
</evidence>
<dbReference type="Gene3D" id="3.20.20.80">
    <property type="entry name" value="Glycosidases"/>
    <property type="match status" value="1"/>
</dbReference>
<dbReference type="PANTHER" id="PTHR41244:SF1">
    <property type="entry name" value="GLYCOSYLTRANSFERASE"/>
    <property type="match status" value="1"/>
</dbReference>